<proteinExistence type="predicted"/>
<evidence type="ECO:0000256" key="1">
    <source>
        <dbReference type="SAM" id="SignalP"/>
    </source>
</evidence>
<dbReference type="Pfam" id="PF02169">
    <property type="entry name" value="LPP20"/>
    <property type="match status" value="1"/>
</dbReference>
<feature type="chain" id="PRO_5009140006" description="Lipoprotein LPP20-like domain-containing protein" evidence="1">
    <location>
        <begin position="21"/>
        <end position="182"/>
    </location>
</feature>
<organism evidence="3 4">
    <name type="scientific">Candidatus Scalindua rubra</name>
    <dbReference type="NCBI Taxonomy" id="1872076"/>
    <lineage>
        <taxon>Bacteria</taxon>
        <taxon>Pseudomonadati</taxon>
        <taxon>Planctomycetota</taxon>
        <taxon>Candidatus Brocadiia</taxon>
        <taxon>Candidatus Brocadiales</taxon>
        <taxon>Candidatus Scalinduaceae</taxon>
        <taxon>Candidatus Scalindua</taxon>
    </lineage>
</organism>
<name>A0A1E3X318_9BACT</name>
<evidence type="ECO:0000313" key="3">
    <source>
        <dbReference type="EMBL" id="ODS29979.1"/>
    </source>
</evidence>
<dbReference type="AlphaFoldDB" id="A0A1E3X318"/>
<dbReference type="EMBL" id="MAYW01000314">
    <property type="protein sequence ID" value="ODS29979.1"/>
    <property type="molecule type" value="Genomic_DNA"/>
</dbReference>
<dbReference type="Proteomes" id="UP000094056">
    <property type="component" value="Unassembled WGS sequence"/>
</dbReference>
<dbReference type="Gene3D" id="3.10.28.20">
    <property type="entry name" value="Acetamidase/Formamidase-like domains"/>
    <property type="match status" value="1"/>
</dbReference>
<feature type="domain" description="Lipoprotein LPP20-like" evidence="2">
    <location>
        <begin position="38"/>
        <end position="141"/>
    </location>
</feature>
<evidence type="ECO:0000259" key="2">
    <source>
        <dbReference type="Pfam" id="PF02169"/>
    </source>
</evidence>
<keyword evidence="1" id="KW-0732">Signal</keyword>
<accession>A0A1E3X318</accession>
<dbReference type="InterPro" id="IPR024952">
    <property type="entry name" value="LPP20-like_dom"/>
</dbReference>
<protein>
    <recommendedName>
        <fullName evidence="2">Lipoprotein LPP20-like domain-containing protein</fullName>
    </recommendedName>
</protein>
<feature type="signal peptide" evidence="1">
    <location>
        <begin position="1"/>
        <end position="20"/>
    </location>
</feature>
<gene>
    <name evidence="3" type="ORF">SCARUB_04916</name>
</gene>
<reference evidence="3 4" key="1">
    <citation type="submission" date="2016-07" db="EMBL/GenBank/DDBJ databases">
        <title>Draft genome of Scalindua rubra, obtained from a brine-seawater interface in the Red Sea, sheds light on salt adaptation in anammox bacteria.</title>
        <authorList>
            <person name="Speth D.R."/>
            <person name="Lagkouvardos I."/>
            <person name="Wang Y."/>
            <person name="Qian P.-Y."/>
            <person name="Dutilh B.E."/>
            <person name="Jetten M.S."/>
        </authorList>
    </citation>
    <scope>NUCLEOTIDE SEQUENCE [LARGE SCALE GENOMIC DNA]</scope>
    <source>
        <strain evidence="3">BSI-1</strain>
    </source>
</reference>
<evidence type="ECO:0000313" key="4">
    <source>
        <dbReference type="Proteomes" id="UP000094056"/>
    </source>
</evidence>
<comment type="caution">
    <text evidence="3">The sequence shown here is derived from an EMBL/GenBank/DDBJ whole genome shotgun (WGS) entry which is preliminary data.</text>
</comment>
<sequence length="182" mass="20328">MRHKLIICFSLTIVLLTLWGCSTGTRSGSTEETQSDIPEWFLNRELSDDVYFGMGMAKKQNPSLAIKAATARARDDIAQQISVKVENLMKDFMQESGVGENAQSLGFTSSVSKQIVSKTLEGSSPDKQFKAKDGTWYVRVKYSKADARNAMLESAKREEALFNEFKANQGFEDLEKAIHTLD</sequence>